<dbReference type="GO" id="GO:0052381">
    <property type="term" value="F:tRNA dimethylallyltransferase activity"/>
    <property type="evidence" value="ECO:0007669"/>
    <property type="project" value="UniProtKB-UniRule"/>
</dbReference>
<evidence type="ECO:0000256" key="1">
    <source>
        <dbReference type="ARBA" id="ARBA00001946"/>
    </source>
</evidence>
<evidence type="ECO:0000256" key="9">
    <source>
        <dbReference type="ARBA" id="ARBA00049563"/>
    </source>
</evidence>
<feature type="binding site" evidence="10">
    <location>
        <begin position="26"/>
        <end position="31"/>
    </location>
    <ligand>
        <name>substrate</name>
    </ligand>
</feature>
<keyword evidence="4 10" id="KW-0808">Transferase</keyword>
<organism evidence="14 15">
    <name type="scientific">Novosphingobium umbonatum</name>
    <dbReference type="NCBI Taxonomy" id="1908524"/>
    <lineage>
        <taxon>Bacteria</taxon>
        <taxon>Pseudomonadati</taxon>
        <taxon>Pseudomonadota</taxon>
        <taxon>Alphaproteobacteria</taxon>
        <taxon>Sphingomonadales</taxon>
        <taxon>Sphingomonadaceae</taxon>
        <taxon>Novosphingobium</taxon>
    </lineage>
</organism>
<keyword evidence="5 10" id="KW-0819">tRNA processing</keyword>
<reference evidence="14 15" key="1">
    <citation type="submission" date="2019-01" db="EMBL/GenBank/DDBJ databases">
        <authorList>
            <person name="Chen W.-M."/>
        </authorList>
    </citation>
    <scope>NUCLEOTIDE SEQUENCE [LARGE SCALE GENOMIC DNA]</scope>
    <source>
        <strain evidence="14 15">FSY-9</strain>
    </source>
</reference>
<dbReference type="InterPro" id="IPR039657">
    <property type="entry name" value="Dimethylallyltransferase"/>
</dbReference>
<keyword evidence="8 10" id="KW-0460">Magnesium</keyword>
<dbReference type="AlphaFoldDB" id="A0A437N8E5"/>
<gene>
    <name evidence="10 14" type="primary">miaA</name>
    <name evidence="14" type="ORF">EOE18_04815</name>
</gene>
<dbReference type="EC" id="2.5.1.75" evidence="10"/>
<evidence type="ECO:0000256" key="3">
    <source>
        <dbReference type="ARBA" id="ARBA00005842"/>
    </source>
</evidence>
<evidence type="ECO:0000256" key="4">
    <source>
        <dbReference type="ARBA" id="ARBA00022679"/>
    </source>
</evidence>
<dbReference type="NCBIfam" id="TIGR00174">
    <property type="entry name" value="miaA"/>
    <property type="match status" value="1"/>
</dbReference>
<dbReference type="PANTHER" id="PTHR11088:SF60">
    <property type="entry name" value="TRNA DIMETHYLALLYLTRANSFERASE"/>
    <property type="match status" value="1"/>
</dbReference>
<comment type="similarity">
    <text evidence="3 10 13">Belongs to the IPP transferase family.</text>
</comment>
<comment type="caution">
    <text evidence="14">The sequence shown here is derived from an EMBL/GenBank/DDBJ whole genome shotgun (WGS) entry which is preliminary data.</text>
</comment>
<dbReference type="SUPFAM" id="SSF52540">
    <property type="entry name" value="P-loop containing nucleoside triphosphate hydrolases"/>
    <property type="match status" value="2"/>
</dbReference>
<comment type="cofactor">
    <cofactor evidence="1 10">
        <name>Mg(2+)</name>
        <dbReference type="ChEBI" id="CHEBI:18420"/>
    </cofactor>
</comment>
<dbReference type="GO" id="GO:0006400">
    <property type="term" value="P:tRNA modification"/>
    <property type="evidence" value="ECO:0007669"/>
    <property type="project" value="TreeGrafter"/>
</dbReference>
<feature type="site" description="Interaction with substrate tRNA" evidence="10">
    <location>
        <position position="142"/>
    </location>
</feature>
<dbReference type="InterPro" id="IPR018022">
    <property type="entry name" value="IPT"/>
</dbReference>
<dbReference type="InterPro" id="IPR027417">
    <property type="entry name" value="P-loop_NTPase"/>
</dbReference>
<evidence type="ECO:0000256" key="13">
    <source>
        <dbReference type="RuleBase" id="RU003785"/>
    </source>
</evidence>
<feature type="site" description="Interaction with substrate tRNA" evidence="10">
    <location>
        <position position="120"/>
    </location>
</feature>
<evidence type="ECO:0000256" key="12">
    <source>
        <dbReference type="RuleBase" id="RU003784"/>
    </source>
</evidence>
<dbReference type="OrthoDB" id="9776390at2"/>
<evidence type="ECO:0000256" key="6">
    <source>
        <dbReference type="ARBA" id="ARBA00022741"/>
    </source>
</evidence>
<dbReference type="Pfam" id="PF01715">
    <property type="entry name" value="IPPT"/>
    <property type="match status" value="1"/>
</dbReference>
<keyword evidence="6 10" id="KW-0547">Nucleotide-binding</keyword>
<dbReference type="PANTHER" id="PTHR11088">
    <property type="entry name" value="TRNA DIMETHYLALLYLTRANSFERASE"/>
    <property type="match status" value="1"/>
</dbReference>
<evidence type="ECO:0000313" key="14">
    <source>
        <dbReference type="EMBL" id="RVU06168.1"/>
    </source>
</evidence>
<comment type="catalytic activity">
    <reaction evidence="9 10 11">
        <text>adenosine(37) in tRNA + dimethylallyl diphosphate = N(6)-dimethylallyladenosine(37) in tRNA + diphosphate</text>
        <dbReference type="Rhea" id="RHEA:26482"/>
        <dbReference type="Rhea" id="RHEA-COMP:10162"/>
        <dbReference type="Rhea" id="RHEA-COMP:10375"/>
        <dbReference type="ChEBI" id="CHEBI:33019"/>
        <dbReference type="ChEBI" id="CHEBI:57623"/>
        <dbReference type="ChEBI" id="CHEBI:74411"/>
        <dbReference type="ChEBI" id="CHEBI:74415"/>
        <dbReference type="EC" id="2.5.1.75"/>
    </reaction>
</comment>
<proteinExistence type="inferred from homology"/>
<feature type="binding site" evidence="10">
    <location>
        <begin position="24"/>
        <end position="31"/>
    </location>
    <ligand>
        <name>ATP</name>
        <dbReference type="ChEBI" id="CHEBI:30616"/>
    </ligand>
</feature>
<keyword evidence="15" id="KW-1185">Reference proteome</keyword>
<protein>
    <recommendedName>
        <fullName evidence="10">tRNA dimethylallyltransferase</fullName>
        <ecNumber evidence="10">2.5.1.75</ecNumber>
    </recommendedName>
    <alternativeName>
        <fullName evidence="10">Dimethylallyl diphosphate:tRNA dimethylallyltransferase</fullName>
        <shortName evidence="10">DMAPP:tRNA dimethylallyltransferase</shortName>
        <shortName evidence="10">DMATase</shortName>
    </alternativeName>
    <alternativeName>
        <fullName evidence="10">Isopentenyl-diphosphate:tRNA isopentenyltransferase</fullName>
        <shortName evidence="10">IPP transferase</shortName>
        <shortName evidence="10">IPPT</shortName>
        <shortName evidence="10">IPTase</shortName>
    </alternativeName>
</protein>
<comment type="caution">
    <text evidence="10">Lacks conserved residue(s) required for the propagation of feature annotation.</text>
</comment>
<dbReference type="GO" id="GO:0005524">
    <property type="term" value="F:ATP binding"/>
    <property type="evidence" value="ECO:0007669"/>
    <property type="project" value="UniProtKB-UniRule"/>
</dbReference>
<evidence type="ECO:0000256" key="8">
    <source>
        <dbReference type="ARBA" id="ARBA00022842"/>
    </source>
</evidence>
<accession>A0A437N8E5</accession>
<dbReference type="Proteomes" id="UP000282837">
    <property type="component" value="Unassembled WGS sequence"/>
</dbReference>
<dbReference type="Gene3D" id="1.10.20.140">
    <property type="match status" value="1"/>
</dbReference>
<keyword evidence="7 10" id="KW-0067">ATP-binding</keyword>
<evidence type="ECO:0000256" key="5">
    <source>
        <dbReference type="ARBA" id="ARBA00022694"/>
    </source>
</evidence>
<dbReference type="Gene3D" id="3.40.50.300">
    <property type="entry name" value="P-loop containing nucleotide triphosphate hydrolases"/>
    <property type="match status" value="1"/>
</dbReference>
<comment type="function">
    <text evidence="2 10 12">Catalyzes the transfer of a dimethylallyl group onto the adenine at position 37 in tRNAs that read codons beginning with uridine, leading to the formation of N6-(dimethylallyl)adenosine (i(6)A).</text>
</comment>
<sequence>MSTFSSPDSCGRANQHPAVGLIAGPTASGKSDLALRLAQSLMAAGKPAVIINADSAQLYADLPILSAAPPPQDLAAVPHLLYGAWDGADSCSAADWAARAREAIDKAHAEGATPILVGGTGLYMRTLLDGIAPVPPIDPAIREAVRAMPVAQAHEELSRLDPPKATALHPSDTTRVHRALEVVLSTGQSITHWQQALVGGIGHRITLAPFILLPDRAWLYERCNRRFGLMVEQGALEEVARLLERGLNPQLPVMRAIGVEALAAHLRGDWTLEEAMAQGAQATRTYAKRQYTWFRNQPPPEWQRYTAIPPKDFDFSSHFVSLFHD</sequence>
<feature type="region of interest" description="Interaction with substrate tRNA" evidence="10">
    <location>
        <begin position="54"/>
        <end position="57"/>
    </location>
</feature>
<evidence type="ECO:0000256" key="10">
    <source>
        <dbReference type="HAMAP-Rule" id="MF_00185"/>
    </source>
</evidence>
<name>A0A437N8E5_9SPHN</name>
<dbReference type="RefSeq" id="WP_127706797.1">
    <property type="nucleotide sequence ID" value="NZ_SACO01000003.1"/>
</dbReference>
<evidence type="ECO:0000256" key="11">
    <source>
        <dbReference type="RuleBase" id="RU003783"/>
    </source>
</evidence>
<comment type="subunit">
    <text evidence="10">Monomer.</text>
</comment>
<evidence type="ECO:0000256" key="7">
    <source>
        <dbReference type="ARBA" id="ARBA00022840"/>
    </source>
</evidence>
<dbReference type="EMBL" id="SACO01000003">
    <property type="protein sequence ID" value="RVU06168.1"/>
    <property type="molecule type" value="Genomic_DNA"/>
</dbReference>
<dbReference type="HAMAP" id="MF_00185">
    <property type="entry name" value="IPP_trans"/>
    <property type="match status" value="1"/>
</dbReference>
<evidence type="ECO:0000313" key="15">
    <source>
        <dbReference type="Proteomes" id="UP000282837"/>
    </source>
</evidence>
<evidence type="ECO:0000256" key="2">
    <source>
        <dbReference type="ARBA" id="ARBA00003213"/>
    </source>
</evidence>